<evidence type="ECO:0000313" key="3">
    <source>
        <dbReference type="Proteomes" id="UP000026962"/>
    </source>
</evidence>
<evidence type="ECO:0000313" key="2">
    <source>
        <dbReference type="EnsemblPlants" id="OPUNC03G19830.1"/>
    </source>
</evidence>
<dbReference type="Proteomes" id="UP000026962">
    <property type="component" value="Chromosome 3"/>
</dbReference>
<dbReference type="Gramene" id="OPUNC03G19830.1">
    <property type="protein sequence ID" value="OPUNC03G19830.1"/>
    <property type="gene ID" value="OPUNC03G19830"/>
</dbReference>
<reference evidence="2" key="1">
    <citation type="submission" date="2015-04" db="UniProtKB">
        <authorList>
            <consortium name="EnsemblPlants"/>
        </authorList>
    </citation>
    <scope>IDENTIFICATION</scope>
</reference>
<protein>
    <submittedName>
        <fullName evidence="2">Uncharacterized protein</fullName>
    </submittedName>
</protein>
<name>A0A0E0KEX2_ORYPU</name>
<proteinExistence type="predicted"/>
<reference evidence="2" key="2">
    <citation type="submission" date="2018-05" db="EMBL/GenBank/DDBJ databases">
        <title>OpunRS2 (Oryza punctata Reference Sequence Version 2).</title>
        <authorList>
            <person name="Zhang J."/>
            <person name="Kudrna D."/>
            <person name="Lee S."/>
            <person name="Talag J."/>
            <person name="Welchert J."/>
            <person name="Wing R.A."/>
        </authorList>
    </citation>
    <scope>NUCLEOTIDE SEQUENCE [LARGE SCALE GENOMIC DNA]</scope>
</reference>
<dbReference type="AlphaFoldDB" id="A0A0E0KEX2"/>
<evidence type="ECO:0000256" key="1">
    <source>
        <dbReference type="SAM" id="MobiDB-lite"/>
    </source>
</evidence>
<accession>A0A0E0KEX2</accession>
<feature type="region of interest" description="Disordered" evidence="1">
    <location>
        <begin position="63"/>
        <end position="173"/>
    </location>
</feature>
<organism evidence="2">
    <name type="scientific">Oryza punctata</name>
    <name type="common">Red rice</name>
    <dbReference type="NCBI Taxonomy" id="4537"/>
    <lineage>
        <taxon>Eukaryota</taxon>
        <taxon>Viridiplantae</taxon>
        <taxon>Streptophyta</taxon>
        <taxon>Embryophyta</taxon>
        <taxon>Tracheophyta</taxon>
        <taxon>Spermatophyta</taxon>
        <taxon>Magnoliopsida</taxon>
        <taxon>Liliopsida</taxon>
        <taxon>Poales</taxon>
        <taxon>Poaceae</taxon>
        <taxon>BOP clade</taxon>
        <taxon>Oryzoideae</taxon>
        <taxon>Oryzeae</taxon>
        <taxon>Oryzinae</taxon>
        <taxon>Oryza</taxon>
    </lineage>
</organism>
<dbReference type="EnsemblPlants" id="OPUNC03G19830.1">
    <property type="protein sequence ID" value="OPUNC03G19830.1"/>
    <property type="gene ID" value="OPUNC03G19830"/>
</dbReference>
<dbReference type="HOGENOM" id="CLU_1550042_0_0_1"/>
<sequence>MVHLEEEPHHLMARHAVPLEPYRPFLLATPPLARLHGRPRQLLRVSRRARDRARCPLVNSFDDRVFDPVPMEQPPGHGQVQRHEHPAHGGAQHAHGLLQQQLAHAPPPQLQRRQRQQLRRRQRQQRHGVVLFVNADAHEDGEEQQQQQLGLLSWKEEEDEQPPAPLQQQIQER</sequence>
<keyword evidence="3" id="KW-1185">Reference proteome</keyword>
<feature type="compositionally biased region" description="Basic residues" evidence="1">
    <location>
        <begin position="112"/>
        <end position="126"/>
    </location>
</feature>
<feature type="compositionally biased region" description="Low complexity" evidence="1">
    <location>
        <begin position="88"/>
        <end position="104"/>
    </location>
</feature>